<keyword evidence="2" id="KW-0812">Transmembrane</keyword>
<proteinExistence type="predicted"/>
<evidence type="ECO:0000256" key="1">
    <source>
        <dbReference type="SAM" id="MobiDB-lite"/>
    </source>
</evidence>
<comment type="caution">
    <text evidence="3">The sequence shown here is derived from an EMBL/GenBank/DDBJ whole genome shotgun (WGS) entry which is preliminary data.</text>
</comment>
<dbReference type="Proteomes" id="UP000231487">
    <property type="component" value="Unassembled WGS sequence"/>
</dbReference>
<feature type="region of interest" description="Disordered" evidence="1">
    <location>
        <begin position="21"/>
        <end position="40"/>
    </location>
</feature>
<protein>
    <submittedName>
        <fullName evidence="3">Uncharacterized protein</fullName>
    </submittedName>
</protein>
<dbReference type="AlphaFoldDB" id="A0A2M7WU92"/>
<reference evidence="4" key="1">
    <citation type="submission" date="2017-09" db="EMBL/GenBank/DDBJ databases">
        <title>Depth-based differentiation of microbial function through sediment-hosted aquifers and enrichment of novel symbionts in the deep terrestrial subsurface.</title>
        <authorList>
            <person name="Probst A.J."/>
            <person name="Ladd B."/>
            <person name="Jarett J.K."/>
            <person name="Geller-Mcgrath D.E."/>
            <person name="Sieber C.M.K."/>
            <person name="Emerson J.B."/>
            <person name="Anantharaman K."/>
            <person name="Thomas B.C."/>
            <person name="Malmstrom R."/>
            <person name="Stieglmeier M."/>
            <person name="Klingl A."/>
            <person name="Woyke T."/>
            <person name="Ryan C.M."/>
            <person name="Banfield J.F."/>
        </authorList>
    </citation>
    <scope>NUCLEOTIDE SEQUENCE [LARGE SCALE GENOMIC DNA]</scope>
</reference>
<gene>
    <name evidence="3" type="ORF">CO184_01480</name>
</gene>
<name>A0A2M7WU92_9BACT</name>
<evidence type="ECO:0000313" key="4">
    <source>
        <dbReference type="Proteomes" id="UP000231487"/>
    </source>
</evidence>
<accession>A0A2M7WU92</accession>
<sequence length="367" mass="40450">MDEKKPKSIPLADEQIQELNEKLQKEGRGSLEENSSLLGVKQNIPTPTAQVTPKKKDFVVKNLRTYQGDIAEAINRENTSVLSIALAEKKRDDEQKKTAGNNIAQNTNHKKNTILALTSLLLIILGAGAVYGFYLATKNDSSDISPAQESQTILAFNEKKDFDSKNLDRGSVITIVNSNLANWVGNSGDILYLNLFEETPNGQISVDTLGLFSKLNTNIPPSLLRAFGKRFMLGLVKESVSEPFILIEVASFENAFAGMLGWESSLYKDIGPLLSKKITPTVMSSQQSQQTGTSTSSSTPPLGLKIEINTSFEDITIKNKDARILKNNRNDTVLLYSFLDKNTLLITSSESVFQDLANRLISKAFLR</sequence>
<dbReference type="EMBL" id="PFXE01000027">
    <property type="protein sequence ID" value="PJA33600.1"/>
    <property type="molecule type" value="Genomic_DNA"/>
</dbReference>
<keyword evidence="2" id="KW-0472">Membrane</keyword>
<organism evidence="3 4">
    <name type="scientific">Candidatus Zambryskibacteria bacterium CG_4_9_14_3_um_filter_40_16</name>
    <dbReference type="NCBI Taxonomy" id="1975111"/>
    <lineage>
        <taxon>Bacteria</taxon>
        <taxon>Candidatus Zambryskiibacteriota</taxon>
    </lineage>
</organism>
<evidence type="ECO:0000256" key="2">
    <source>
        <dbReference type="SAM" id="Phobius"/>
    </source>
</evidence>
<evidence type="ECO:0000313" key="3">
    <source>
        <dbReference type="EMBL" id="PJA33600.1"/>
    </source>
</evidence>
<feature type="compositionally biased region" description="Basic and acidic residues" evidence="1">
    <location>
        <begin position="21"/>
        <end position="31"/>
    </location>
</feature>
<keyword evidence="2" id="KW-1133">Transmembrane helix</keyword>
<feature type="transmembrane region" description="Helical" evidence="2">
    <location>
        <begin position="114"/>
        <end position="136"/>
    </location>
</feature>